<dbReference type="AlphaFoldDB" id="A0A381T908"/>
<sequence length="204" mass="23383">MTGTENRRLLAHLMRRAGFGATSSELDELSKISYEKVVDTLLDPPDRSWMGEHLIRRFHHEQSGMMSAFGPSEYWLYQMVTTKAPLVEKMTLFWHGIFATGYPKVIHGKVLSNQIAMFRRHGLSQLDHLLIELSKDPAMIVWLDNQENHNGAINENYGRELLELFSMGVGNYSEDDIKEAARAFTGWSIGNTEYMVLRSDRDSD</sequence>
<proteinExistence type="predicted"/>
<organism evidence="1">
    <name type="scientific">marine metagenome</name>
    <dbReference type="NCBI Taxonomy" id="408172"/>
    <lineage>
        <taxon>unclassified sequences</taxon>
        <taxon>metagenomes</taxon>
        <taxon>ecological metagenomes</taxon>
    </lineage>
</organism>
<dbReference type="Pfam" id="PF08811">
    <property type="entry name" value="DUF1800"/>
    <property type="match status" value="1"/>
</dbReference>
<evidence type="ECO:0008006" key="2">
    <source>
        <dbReference type="Google" id="ProtNLM"/>
    </source>
</evidence>
<protein>
    <recommendedName>
        <fullName evidence="2">DUF1800 domain-containing protein</fullName>
    </recommendedName>
</protein>
<dbReference type="InterPro" id="IPR014917">
    <property type="entry name" value="DUF1800"/>
</dbReference>
<evidence type="ECO:0000313" key="1">
    <source>
        <dbReference type="EMBL" id="SVA12229.1"/>
    </source>
</evidence>
<reference evidence="1" key="1">
    <citation type="submission" date="2018-05" db="EMBL/GenBank/DDBJ databases">
        <authorList>
            <person name="Lanie J.A."/>
            <person name="Ng W.-L."/>
            <person name="Kazmierczak K.M."/>
            <person name="Andrzejewski T.M."/>
            <person name="Davidsen T.M."/>
            <person name="Wayne K.J."/>
            <person name="Tettelin H."/>
            <person name="Glass J.I."/>
            <person name="Rusch D."/>
            <person name="Podicherti R."/>
            <person name="Tsui H.-C.T."/>
            <person name="Winkler M.E."/>
        </authorList>
    </citation>
    <scope>NUCLEOTIDE SEQUENCE</scope>
</reference>
<accession>A0A381T908</accession>
<feature type="non-terminal residue" evidence="1">
    <location>
        <position position="204"/>
    </location>
</feature>
<gene>
    <name evidence="1" type="ORF">METZ01_LOCUS65083</name>
</gene>
<name>A0A381T908_9ZZZZ</name>
<dbReference type="EMBL" id="UINC01004157">
    <property type="protein sequence ID" value="SVA12229.1"/>
    <property type="molecule type" value="Genomic_DNA"/>
</dbReference>